<dbReference type="RefSeq" id="WP_341273152.1">
    <property type="nucleotide sequence ID" value="NZ_SGWQ01000003.1"/>
</dbReference>
<evidence type="ECO:0000313" key="3">
    <source>
        <dbReference type="Proteomes" id="UP000294257"/>
    </source>
</evidence>
<dbReference type="InterPro" id="IPR025442">
    <property type="entry name" value="DUF4185"/>
</dbReference>
<keyword evidence="3" id="KW-1185">Reference proteome</keyword>
<feature type="domain" description="DUF4185" evidence="1">
    <location>
        <begin position="18"/>
        <end position="60"/>
    </location>
</feature>
<evidence type="ECO:0000313" key="2">
    <source>
        <dbReference type="EMBL" id="RZS40834.1"/>
    </source>
</evidence>
<accession>A0A4Q7KVT6</accession>
<dbReference type="AlphaFoldDB" id="A0A4Q7KVT6"/>
<reference evidence="2 3" key="1">
    <citation type="submission" date="2019-02" db="EMBL/GenBank/DDBJ databases">
        <title>Genomic Encyclopedia of Type Strains, Phase IV (KMG-IV): sequencing the most valuable type-strain genomes for metagenomic binning, comparative biology and taxonomic classification.</title>
        <authorList>
            <person name="Goeker M."/>
        </authorList>
    </citation>
    <scope>NUCLEOTIDE SEQUENCE [LARGE SCALE GENOMIC DNA]</scope>
    <source>
        <strain evidence="2 3">DSM 101727</strain>
    </source>
</reference>
<dbReference type="Proteomes" id="UP000294257">
    <property type="component" value="Unassembled WGS sequence"/>
</dbReference>
<dbReference type="Pfam" id="PF13810">
    <property type="entry name" value="DUF4185"/>
    <property type="match status" value="1"/>
</dbReference>
<organism evidence="2 3">
    <name type="scientific">Herbihabitans rhizosphaerae</name>
    <dbReference type="NCBI Taxonomy" id="1872711"/>
    <lineage>
        <taxon>Bacteria</taxon>
        <taxon>Bacillati</taxon>
        <taxon>Actinomycetota</taxon>
        <taxon>Actinomycetes</taxon>
        <taxon>Pseudonocardiales</taxon>
        <taxon>Pseudonocardiaceae</taxon>
        <taxon>Herbihabitans</taxon>
    </lineage>
</organism>
<comment type="caution">
    <text evidence="2">The sequence shown here is derived from an EMBL/GenBank/DDBJ whole genome shotgun (WGS) entry which is preliminary data.</text>
</comment>
<evidence type="ECO:0000259" key="1">
    <source>
        <dbReference type="Pfam" id="PF13810"/>
    </source>
</evidence>
<proteinExistence type="predicted"/>
<name>A0A4Q7KVT6_9PSEU</name>
<protein>
    <submittedName>
        <fullName evidence="2">Uncharacterized protein DUF4185</fullName>
    </submittedName>
</protein>
<dbReference type="EMBL" id="SGWQ01000003">
    <property type="protein sequence ID" value="RZS40834.1"/>
    <property type="molecule type" value="Genomic_DNA"/>
</dbReference>
<gene>
    <name evidence="2" type="ORF">EV193_103148</name>
</gene>
<sequence length="89" mass="9150">MVRVTGTTRLAQVTGDESINETGRRFGIVATDLGAMWDDDAGRVFVVFGDTFGTGWGGHGGGPAGRTGGATCSPCPRPPSWTAACCSTR</sequence>